<dbReference type="EMBL" id="UINC01092007">
    <property type="protein sequence ID" value="SVC45233.1"/>
    <property type="molecule type" value="Genomic_DNA"/>
</dbReference>
<proteinExistence type="predicted"/>
<protein>
    <recommendedName>
        <fullName evidence="2">Aromatic hydrocarbon degradation protein</fullName>
    </recommendedName>
</protein>
<dbReference type="AlphaFoldDB" id="A0A382M8E5"/>
<reference evidence="1" key="1">
    <citation type="submission" date="2018-05" db="EMBL/GenBank/DDBJ databases">
        <authorList>
            <person name="Lanie J.A."/>
            <person name="Ng W.-L."/>
            <person name="Kazmierczak K.M."/>
            <person name="Andrzejewski T.M."/>
            <person name="Davidsen T.M."/>
            <person name="Wayne K.J."/>
            <person name="Tettelin H."/>
            <person name="Glass J.I."/>
            <person name="Rusch D."/>
            <person name="Podicherti R."/>
            <person name="Tsui H.-C.T."/>
            <person name="Winkler M.E."/>
        </authorList>
    </citation>
    <scope>NUCLEOTIDE SEQUENCE</scope>
</reference>
<organism evidence="1">
    <name type="scientific">marine metagenome</name>
    <dbReference type="NCBI Taxonomy" id="408172"/>
    <lineage>
        <taxon>unclassified sequences</taxon>
        <taxon>metagenomes</taxon>
        <taxon>ecological metagenomes</taxon>
    </lineage>
</organism>
<name>A0A382M8E5_9ZZZZ</name>
<feature type="non-terminal residue" evidence="1">
    <location>
        <position position="128"/>
    </location>
</feature>
<dbReference type="SUPFAM" id="SSF56935">
    <property type="entry name" value="Porins"/>
    <property type="match status" value="1"/>
</dbReference>
<dbReference type="Gene3D" id="2.40.160.60">
    <property type="entry name" value="Outer membrane protein transport protein (OMPP1/FadL/TodX)"/>
    <property type="match status" value="1"/>
</dbReference>
<evidence type="ECO:0008006" key="2">
    <source>
        <dbReference type="Google" id="ProtNLM"/>
    </source>
</evidence>
<evidence type="ECO:0000313" key="1">
    <source>
        <dbReference type="EMBL" id="SVC45233.1"/>
    </source>
</evidence>
<gene>
    <name evidence="1" type="ORF">METZ01_LOCUS298087</name>
</gene>
<accession>A0A382M8E5</accession>
<feature type="non-terminal residue" evidence="1">
    <location>
        <position position="1"/>
    </location>
</feature>
<sequence>VAVSQDQIFVGTRPLGMGGAFIAVADDGNTITWNPAGLPRLRRKEFTSSYADLYAMNITHSYAGVVWPFGDRIAIGVDWSNIGFDDQELNYSENKLNFSLGYQPFKMLSLGGTFKYLSRDMGLDGTSY</sequence>